<evidence type="ECO:0000256" key="8">
    <source>
        <dbReference type="ARBA" id="ARBA00023136"/>
    </source>
</evidence>
<feature type="transmembrane region" description="Helical" evidence="16">
    <location>
        <begin position="53"/>
        <end position="74"/>
    </location>
</feature>
<feature type="transmembrane region" description="Helical" evidence="16">
    <location>
        <begin position="202"/>
        <end position="224"/>
    </location>
</feature>
<dbReference type="Pfam" id="PF01027">
    <property type="entry name" value="Bax1-I"/>
    <property type="match status" value="1"/>
</dbReference>
<keyword evidence="10" id="KW-0628">Postsynaptic cell membrane</keyword>
<dbReference type="PANTHER" id="PTHR23291">
    <property type="entry name" value="BAX INHIBITOR-RELATED"/>
    <property type="match status" value="1"/>
</dbReference>
<dbReference type="GO" id="GO:0045121">
    <property type="term" value="C:membrane raft"/>
    <property type="evidence" value="ECO:0007669"/>
    <property type="project" value="UniProtKB-SubCell"/>
</dbReference>
<name>A0A9D3N9N8_9TELE</name>
<dbReference type="OrthoDB" id="7933078at2759"/>
<evidence type="ECO:0000256" key="12">
    <source>
        <dbReference type="ARBA" id="ARBA00038174"/>
    </source>
</evidence>
<evidence type="ECO:0000256" key="3">
    <source>
        <dbReference type="ARBA" id="ARBA00022475"/>
    </source>
</evidence>
<feature type="transmembrane region" description="Helical" evidence="16">
    <location>
        <begin position="236"/>
        <end position="258"/>
    </location>
</feature>
<dbReference type="EMBL" id="JAHKSW010000021">
    <property type="protein sequence ID" value="KAG7318766.1"/>
    <property type="molecule type" value="Genomic_DNA"/>
</dbReference>
<keyword evidence="6 16" id="KW-1133">Transmembrane helix</keyword>
<keyword evidence="4 16" id="KW-0812">Transmembrane</keyword>
<evidence type="ECO:0000256" key="6">
    <source>
        <dbReference type="ARBA" id="ARBA00022989"/>
    </source>
</evidence>
<evidence type="ECO:0000256" key="5">
    <source>
        <dbReference type="ARBA" id="ARBA00022703"/>
    </source>
</evidence>
<evidence type="ECO:0000256" key="14">
    <source>
        <dbReference type="ARBA" id="ARBA00040576"/>
    </source>
</evidence>
<feature type="transmembrane region" description="Helical" evidence="16">
    <location>
        <begin position="141"/>
        <end position="161"/>
    </location>
</feature>
<evidence type="ECO:0000313" key="18">
    <source>
        <dbReference type="Proteomes" id="UP000824219"/>
    </source>
</evidence>
<evidence type="ECO:0000313" key="17">
    <source>
        <dbReference type="EMBL" id="KAG7318766.1"/>
    </source>
</evidence>
<keyword evidence="7" id="KW-0770">Synapse</keyword>
<keyword evidence="9" id="KW-0325">Glycoprotein</keyword>
<protein>
    <recommendedName>
        <fullName evidence="14">Protein lifeguard 2</fullName>
    </recommendedName>
    <alternativeName>
        <fullName evidence="15">Fas apoptotic inhibitory molecule 2</fullName>
    </alternativeName>
</protein>
<comment type="subcellular location">
    <subcellularLocation>
        <location evidence="2">Cell membrane</location>
        <topology evidence="2">Multi-pass membrane protein</topology>
    </subcellularLocation>
    <subcellularLocation>
        <location evidence="1">Membrane raft</location>
    </subcellularLocation>
    <subcellularLocation>
        <location evidence="11">Postsynaptic cell membrane</location>
    </subcellularLocation>
</comment>
<evidence type="ECO:0000256" key="9">
    <source>
        <dbReference type="ARBA" id="ARBA00023180"/>
    </source>
</evidence>
<sequence length="263" mass="29654">MTQKKVSPSDATVAGTLPPSYEEANAGCPGYCYSDGAFLWDDENIRRVFVRKVYSILMLQLFLTLAVVSLFTFYDPVRFYIQTHPGLYSSFSLLFLVTYLMLACSGDLRRTFPWNLLLLFVFTFSMSFMLGFISSYYNTRSVMVCVGITAVVCVCVTVFSFQTKIDVTSFQGLLLNLCLVLLISTLVMGFLVPFGLVPLLHTLYGVLGAVTFTMFLAFDTQLLMGNRQYALSPEEYVFAALALYLDIVYIFTHILQIFSYSSE</sequence>
<evidence type="ECO:0000256" key="16">
    <source>
        <dbReference type="RuleBase" id="RU004379"/>
    </source>
</evidence>
<dbReference type="AlphaFoldDB" id="A0A9D3N9N8"/>
<evidence type="ECO:0000256" key="2">
    <source>
        <dbReference type="ARBA" id="ARBA00004651"/>
    </source>
</evidence>
<organism evidence="17 18">
    <name type="scientific">Hemibagrus wyckioides</name>
    <dbReference type="NCBI Taxonomy" id="337641"/>
    <lineage>
        <taxon>Eukaryota</taxon>
        <taxon>Metazoa</taxon>
        <taxon>Chordata</taxon>
        <taxon>Craniata</taxon>
        <taxon>Vertebrata</taxon>
        <taxon>Euteleostomi</taxon>
        <taxon>Actinopterygii</taxon>
        <taxon>Neopterygii</taxon>
        <taxon>Teleostei</taxon>
        <taxon>Ostariophysi</taxon>
        <taxon>Siluriformes</taxon>
        <taxon>Bagridae</taxon>
        <taxon>Hemibagrus</taxon>
    </lineage>
</organism>
<accession>A0A9D3N9N8</accession>
<dbReference type="GO" id="GO:0005783">
    <property type="term" value="C:endoplasmic reticulum"/>
    <property type="evidence" value="ECO:0007669"/>
    <property type="project" value="TreeGrafter"/>
</dbReference>
<reference evidence="17 18" key="1">
    <citation type="submission" date="2021-06" db="EMBL/GenBank/DDBJ databases">
        <title>Chromosome-level genome assembly of the red-tail catfish (Hemibagrus wyckioides).</title>
        <authorList>
            <person name="Shao F."/>
        </authorList>
    </citation>
    <scope>NUCLEOTIDE SEQUENCE [LARGE SCALE GENOMIC DNA]</scope>
    <source>
        <strain evidence="17">EC202008001</strain>
        <tissue evidence="17">Blood</tissue>
    </source>
</reference>
<proteinExistence type="inferred from homology"/>
<keyword evidence="8 16" id="KW-0472">Membrane</keyword>
<comment type="caution">
    <text evidence="17">The sequence shown here is derived from an EMBL/GenBank/DDBJ whole genome shotgun (WGS) entry which is preliminary data.</text>
</comment>
<dbReference type="CDD" id="cd10428">
    <property type="entry name" value="LFG_like"/>
    <property type="match status" value="1"/>
</dbReference>
<dbReference type="PANTHER" id="PTHR23291:SF18">
    <property type="entry name" value="PROTEIN LIFEGUARD 2"/>
    <property type="match status" value="1"/>
</dbReference>
<evidence type="ECO:0000256" key="7">
    <source>
        <dbReference type="ARBA" id="ARBA00023018"/>
    </source>
</evidence>
<evidence type="ECO:0000256" key="11">
    <source>
        <dbReference type="ARBA" id="ARBA00034100"/>
    </source>
</evidence>
<dbReference type="InterPro" id="IPR006214">
    <property type="entry name" value="Bax_inhibitor_1-related"/>
</dbReference>
<dbReference type="GO" id="GO:0005794">
    <property type="term" value="C:Golgi apparatus"/>
    <property type="evidence" value="ECO:0007669"/>
    <property type="project" value="TreeGrafter"/>
</dbReference>
<evidence type="ECO:0000256" key="1">
    <source>
        <dbReference type="ARBA" id="ARBA00004285"/>
    </source>
</evidence>
<comment type="similarity">
    <text evidence="12">Belongs to the BI1 family. LFG subfamily.</text>
</comment>
<dbReference type="GO" id="GO:0006915">
    <property type="term" value="P:apoptotic process"/>
    <property type="evidence" value="ECO:0007669"/>
    <property type="project" value="UniProtKB-KW"/>
</dbReference>
<dbReference type="Proteomes" id="UP000824219">
    <property type="component" value="Linkage Group LG21"/>
</dbReference>
<evidence type="ECO:0000256" key="15">
    <source>
        <dbReference type="ARBA" id="ARBA00042941"/>
    </source>
</evidence>
<evidence type="ECO:0000256" key="13">
    <source>
        <dbReference type="ARBA" id="ARBA00038784"/>
    </source>
</evidence>
<feature type="transmembrane region" description="Helical" evidence="16">
    <location>
        <begin position="173"/>
        <end position="196"/>
    </location>
</feature>
<comment type="subunit">
    <text evidence="13">Interacts with FAS/TNFRSF6 and BAX.</text>
</comment>
<feature type="transmembrane region" description="Helical" evidence="16">
    <location>
        <begin position="116"/>
        <end position="135"/>
    </location>
</feature>
<evidence type="ECO:0000256" key="10">
    <source>
        <dbReference type="ARBA" id="ARBA00023257"/>
    </source>
</evidence>
<keyword evidence="18" id="KW-1185">Reference proteome</keyword>
<dbReference type="GO" id="GO:0045211">
    <property type="term" value="C:postsynaptic membrane"/>
    <property type="evidence" value="ECO:0007669"/>
    <property type="project" value="UniProtKB-SubCell"/>
</dbReference>
<keyword evidence="3" id="KW-1003">Cell membrane</keyword>
<dbReference type="GO" id="GO:2001234">
    <property type="term" value="P:negative regulation of apoptotic signaling pathway"/>
    <property type="evidence" value="ECO:0007669"/>
    <property type="project" value="TreeGrafter"/>
</dbReference>
<feature type="transmembrane region" description="Helical" evidence="16">
    <location>
        <begin position="86"/>
        <end position="104"/>
    </location>
</feature>
<evidence type="ECO:0000256" key="4">
    <source>
        <dbReference type="ARBA" id="ARBA00022692"/>
    </source>
</evidence>
<keyword evidence="5" id="KW-0053">Apoptosis</keyword>
<gene>
    <name evidence="17" type="ORF">KOW79_017240</name>
</gene>